<dbReference type="HOGENOM" id="CLU_171651_0_0_7"/>
<dbReference type="AlphaFoldDB" id="A0A076F8C2"/>
<name>A0A076F8C2_9BACT</name>
<dbReference type="KEGG" id="caj:CIG1485E_0610"/>
<evidence type="ECO:0000313" key="1">
    <source>
        <dbReference type="EMBL" id="AII14470.1"/>
    </source>
</evidence>
<proteinExistence type="predicted"/>
<sequence>MSKYFENWEKFSVDGSSVDFFKKIDGDTTYIGFDSSSLTPPEPMLNASLAINLVKDTSTKIMMINHKFPVGLIPKIEGSFNYTNEELDGGKVKLVFSLKEGKEVEKIDGSCGSFASGMSY</sequence>
<gene>
    <name evidence="1" type="ORF">CIG1485E_0610</name>
</gene>
<dbReference type="OrthoDB" id="14666at2"/>
<organism evidence="1 2">
    <name type="scientific">Campylobacter iguaniorum</name>
    <dbReference type="NCBI Taxonomy" id="1244531"/>
    <lineage>
        <taxon>Bacteria</taxon>
        <taxon>Pseudomonadati</taxon>
        <taxon>Campylobacterota</taxon>
        <taxon>Epsilonproteobacteria</taxon>
        <taxon>Campylobacterales</taxon>
        <taxon>Campylobacteraceae</taxon>
        <taxon>Campylobacter</taxon>
    </lineage>
</organism>
<dbReference type="RefSeq" id="WP_038453598.1">
    <property type="nucleotide sequence ID" value="NZ_CP009043.1"/>
</dbReference>
<dbReference type="EMBL" id="CP009043">
    <property type="protein sequence ID" value="AII14470.1"/>
    <property type="molecule type" value="Genomic_DNA"/>
</dbReference>
<dbReference type="Proteomes" id="UP000028486">
    <property type="component" value="Chromosome"/>
</dbReference>
<keyword evidence="2" id="KW-1185">Reference proteome</keyword>
<evidence type="ECO:0000313" key="2">
    <source>
        <dbReference type="Proteomes" id="UP000028486"/>
    </source>
</evidence>
<protein>
    <submittedName>
        <fullName evidence="1">Uncharacterized protein</fullName>
    </submittedName>
</protein>
<accession>A0A076F8C2</accession>
<dbReference type="STRING" id="1244531.CIG2463D_0610"/>
<dbReference type="eggNOG" id="ENOG50347Q3">
    <property type="taxonomic scope" value="Bacteria"/>
</dbReference>
<reference evidence="2" key="1">
    <citation type="journal article" date="2014" name="Genome Announc.">
        <title>Complete Genome Sequence of Campylobacter iguaniorum Strain 1485ET, Isolated from a Bearded Dragon (Pogona vitticeps).</title>
        <authorList>
            <person name="Gilbert M.J."/>
            <person name="Miller W.G."/>
            <person name="Yee E."/>
            <person name="Kik M."/>
            <person name="Wagenaar J.A."/>
            <person name="Duim B."/>
        </authorList>
    </citation>
    <scope>NUCLEOTIDE SEQUENCE [LARGE SCALE GENOMIC DNA]</scope>
    <source>
        <strain evidence="2">1485E</strain>
    </source>
</reference>